<evidence type="ECO:0000256" key="3">
    <source>
        <dbReference type="SAM" id="MobiDB-lite"/>
    </source>
</evidence>
<evidence type="ECO:0000256" key="1">
    <source>
        <dbReference type="ARBA" id="ARBA00010520"/>
    </source>
</evidence>
<dbReference type="GO" id="GO:0005737">
    <property type="term" value="C:cytoplasm"/>
    <property type="evidence" value="ECO:0007669"/>
    <property type="project" value="TreeGrafter"/>
</dbReference>
<dbReference type="InterPro" id="IPR006760">
    <property type="entry name" value="Endosulphine"/>
</dbReference>
<accession>A0A453F6T2</accession>
<reference evidence="5" key="1">
    <citation type="journal article" date="2014" name="Science">
        <title>Ancient hybridizations among the ancestral genomes of bread wheat.</title>
        <authorList>
            <consortium name="International Wheat Genome Sequencing Consortium,"/>
            <person name="Marcussen T."/>
            <person name="Sandve S.R."/>
            <person name="Heier L."/>
            <person name="Spannagl M."/>
            <person name="Pfeifer M."/>
            <person name="Jakobsen K.S."/>
            <person name="Wulff B.B."/>
            <person name="Steuernagel B."/>
            <person name="Mayer K.F."/>
            <person name="Olsen O.A."/>
        </authorList>
    </citation>
    <scope>NUCLEOTIDE SEQUENCE [LARGE SCALE GENOMIC DNA]</scope>
    <source>
        <strain evidence="5">cv. AL8/78</strain>
    </source>
</reference>
<dbReference type="Pfam" id="PF04667">
    <property type="entry name" value="Endosulfine"/>
    <property type="match status" value="1"/>
</dbReference>
<evidence type="ECO:0000256" key="2">
    <source>
        <dbReference type="RuleBase" id="RU363120"/>
    </source>
</evidence>
<reference evidence="4" key="3">
    <citation type="journal article" date="2017" name="Nature">
        <title>Genome sequence of the progenitor of the wheat D genome Aegilops tauschii.</title>
        <authorList>
            <person name="Luo M.C."/>
            <person name="Gu Y.Q."/>
            <person name="Puiu D."/>
            <person name="Wang H."/>
            <person name="Twardziok S.O."/>
            <person name="Deal K.R."/>
            <person name="Huo N."/>
            <person name="Zhu T."/>
            <person name="Wang L."/>
            <person name="Wang Y."/>
            <person name="McGuire P.E."/>
            <person name="Liu S."/>
            <person name="Long H."/>
            <person name="Ramasamy R.K."/>
            <person name="Rodriguez J.C."/>
            <person name="Van S.L."/>
            <person name="Yuan L."/>
            <person name="Wang Z."/>
            <person name="Xia Z."/>
            <person name="Xiao L."/>
            <person name="Anderson O.D."/>
            <person name="Ouyang S."/>
            <person name="Liang Y."/>
            <person name="Zimin A.V."/>
            <person name="Pertea G."/>
            <person name="Qi P."/>
            <person name="Bennetzen J.L."/>
            <person name="Dai X."/>
            <person name="Dawson M.W."/>
            <person name="Muller H.G."/>
            <person name="Kugler K."/>
            <person name="Rivarola-Duarte L."/>
            <person name="Spannagl M."/>
            <person name="Mayer K.F.X."/>
            <person name="Lu F.H."/>
            <person name="Bevan M.W."/>
            <person name="Leroy P."/>
            <person name="Li P."/>
            <person name="You F.M."/>
            <person name="Sun Q."/>
            <person name="Liu Z."/>
            <person name="Lyons E."/>
            <person name="Wicker T."/>
            <person name="Salzberg S.L."/>
            <person name="Devos K.M."/>
            <person name="Dvorak J."/>
        </authorList>
    </citation>
    <scope>NUCLEOTIDE SEQUENCE [LARGE SCALE GENOMIC DNA]</scope>
    <source>
        <strain evidence="4">cv. AL8/78</strain>
    </source>
</reference>
<feature type="compositionally biased region" description="Basic residues" evidence="3">
    <location>
        <begin position="47"/>
        <end position="56"/>
    </location>
</feature>
<comment type="similarity">
    <text evidence="1 2">Belongs to the endosulfine family.</text>
</comment>
<name>A0A453F6T2_AEGTS</name>
<dbReference type="Proteomes" id="UP000015105">
    <property type="component" value="Chromosome 3D"/>
</dbReference>
<reference evidence="4" key="4">
    <citation type="submission" date="2019-03" db="UniProtKB">
        <authorList>
            <consortium name="EnsemblPlants"/>
        </authorList>
    </citation>
    <scope>IDENTIFICATION</scope>
</reference>
<reference evidence="5" key="2">
    <citation type="journal article" date="2017" name="Nat. Plants">
        <title>The Aegilops tauschii genome reveals multiple impacts of transposons.</title>
        <authorList>
            <person name="Zhao G."/>
            <person name="Zou C."/>
            <person name="Li K."/>
            <person name="Wang K."/>
            <person name="Li T."/>
            <person name="Gao L."/>
            <person name="Zhang X."/>
            <person name="Wang H."/>
            <person name="Yang Z."/>
            <person name="Liu X."/>
            <person name="Jiang W."/>
            <person name="Mao L."/>
            <person name="Kong X."/>
            <person name="Jiao Y."/>
            <person name="Jia J."/>
        </authorList>
    </citation>
    <scope>NUCLEOTIDE SEQUENCE [LARGE SCALE GENOMIC DNA]</scope>
    <source>
        <strain evidence="5">cv. AL8/78</strain>
    </source>
</reference>
<dbReference type="PANTHER" id="PTHR10358:SF6">
    <property type="entry name" value="ENDOSULFINE, ISOFORM A"/>
    <property type="match status" value="1"/>
</dbReference>
<feature type="region of interest" description="Disordered" evidence="3">
    <location>
        <begin position="1"/>
        <end position="60"/>
    </location>
</feature>
<dbReference type="EnsemblPlants" id="AET3Gv20588900.4">
    <property type="protein sequence ID" value="AET3Gv20588900.4"/>
    <property type="gene ID" value="AET3Gv20588900"/>
</dbReference>
<dbReference type="Gramene" id="AET3Gv20588900.4">
    <property type="protein sequence ID" value="AET3Gv20588900.4"/>
    <property type="gene ID" value="AET3Gv20588900"/>
</dbReference>
<dbReference type="GO" id="GO:0004864">
    <property type="term" value="F:protein phosphatase inhibitor activity"/>
    <property type="evidence" value="ECO:0007669"/>
    <property type="project" value="TreeGrafter"/>
</dbReference>
<protein>
    <recommendedName>
        <fullName evidence="6">cAMP-regulated phosphoprotein 19-related protein</fullName>
    </recommendedName>
</protein>
<sequence length="119" mass="13080">MSGMPSDDASAQMRLEGEVSGEKVEDTQDENEGSGMPSPQEEEAAIKKKYGGKMPKKSPLISKDHERAFFDSADWALGKVEVPTSLKGPLKLFDQNSSLLNKMLVPADLPMHLQTMMRV</sequence>
<feature type="compositionally biased region" description="Basic and acidic residues" evidence="3">
    <location>
        <begin position="15"/>
        <end position="26"/>
    </location>
</feature>
<evidence type="ECO:0000313" key="4">
    <source>
        <dbReference type="EnsemblPlants" id="AET3Gv20588900.4"/>
    </source>
</evidence>
<evidence type="ECO:0000313" key="5">
    <source>
        <dbReference type="Proteomes" id="UP000015105"/>
    </source>
</evidence>
<dbReference type="GeneID" id="109768851"/>
<evidence type="ECO:0008006" key="6">
    <source>
        <dbReference type="Google" id="ProtNLM"/>
    </source>
</evidence>
<dbReference type="PANTHER" id="PTHR10358">
    <property type="entry name" value="ENDOSULFINE"/>
    <property type="match status" value="1"/>
</dbReference>
<proteinExistence type="inferred from homology"/>
<dbReference type="RefSeq" id="XP_020183175.1">
    <property type="nucleotide sequence ID" value="XM_020327586.4"/>
</dbReference>
<reference evidence="4" key="5">
    <citation type="journal article" date="2021" name="G3 (Bethesda)">
        <title>Aegilops tauschii genome assembly Aet v5.0 features greater sequence contiguity and improved annotation.</title>
        <authorList>
            <person name="Wang L."/>
            <person name="Zhu T."/>
            <person name="Rodriguez J.C."/>
            <person name="Deal K.R."/>
            <person name="Dubcovsky J."/>
            <person name="McGuire P.E."/>
            <person name="Lux T."/>
            <person name="Spannagl M."/>
            <person name="Mayer K.F.X."/>
            <person name="Baldrich P."/>
            <person name="Meyers B.C."/>
            <person name="Huo N."/>
            <person name="Gu Y.Q."/>
            <person name="Zhou H."/>
            <person name="Devos K.M."/>
            <person name="Bennetzen J.L."/>
            <person name="Unver T."/>
            <person name="Budak H."/>
            <person name="Gulick P.J."/>
            <person name="Galiba G."/>
            <person name="Kalapos B."/>
            <person name="Nelson D.R."/>
            <person name="Li P."/>
            <person name="You F.M."/>
            <person name="Luo M.C."/>
            <person name="Dvorak J."/>
        </authorList>
    </citation>
    <scope>NUCLEOTIDE SEQUENCE [LARGE SCALE GENOMIC DNA]</scope>
    <source>
        <strain evidence="4">cv. AL8/78</strain>
    </source>
</reference>
<dbReference type="AlphaFoldDB" id="A0A453F6T2"/>
<keyword evidence="5" id="KW-1185">Reference proteome</keyword>
<organism evidence="4 5">
    <name type="scientific">Aegilops tauschii subsp. strangulata</name>
    <name type="common">Goatgrass</name>
    <dbReference type="NCBI Taxonomy" id="200361"/>
    <lineage>
        <taxon>Eukaryota</taxon>
        <taxon>Viridiplantae</taxon>
        <taxon>Streptophyta</taxon>
        <taxon>Embryophyta</taxon>
        <taxon>Tracheophyta</taxon>
        <taxon>Spermatophyta</taxon>
        <taxon>Magnoliopsida</taxon>
        <taxon>Liliopsida</taxon>
        <taxon>Poales</taxon>
        <taxon>Poaceae</taxon>
        <taxon>BOP clade</taxon>
        <taxon>Pooideae</taxon>
        <taxon>Triticodae</taxon>
        <taxon>Triticeae</taxon>
        <taxon>Triticinae</taxon>
        <taxon>Aegilops</taxon>
    </lineage>
</organism>